<proteinExistence type="predicted"/>
<dbReference type="AlphaFoldDB" id="A0A540LR54"/>
<dbReference type="InterPro" id="IPR005162">
    <property type="entry name" value="Retrotrans_gag_dom"/>
</dbReference>
<keyword evidence="3" id="KW-1185">Reference proteome</keyword>
<dbReference type="Pfam" id="PF03732">
    <property type="entry name" value="Retrotrans_gag"/>
    <property type="match status" value="1"/>
</dbReference>
<organism evidence="2 3">
    <name type="scientific">Malus baccata</name>
    <name type="common">Siberian crab apple</name>
    <name type="synonym">Pyrus baccata</name>
    <dbReference type="NCBI Taxonomy" id="106549"/>
    <lineage>
        <taxon>Eukaryota</taxon>
        <taxon>Viridiplantae</taxon>
        <taxon>Streptophyta</taxon>
        <taxon>Embryophyta</taxon>
        <taxon>Tracheophyta</taxon>
        <taxon>Spermatophyta</taxon>
        <taxon>Magnoliopsida</taxon>
        <taxon>eudicotyledons</taxon>
        <taxon>Gunneridae</taxon>
        <taxon>Pentapetalae</taxon>
        <taxon>rosids</taxon>
        <taxon>fabids</taxon>
        <taxon>Rosales</taxon>
        <taxon>Rosaceae</taxon>
        <taxon>Amygdaloideae</taxon>
        <taxon>Maleae</taxon>
        <taxon>Malus</taxon>
    </lineage>
</organism>
<evidence type="ECO:0000313" key="2">
    <source>
        <dbReference type="EMBL" id="TQD88742.1"/>
    </source>
</evidence>
<gene>
    <name evidence="2" type="ORF">C1H46_025702</name>
</gene>
<protein>
    <recommendedName>
        <fullName evidence="1">Retrotransposon gag domain-containing protein</fullName>
    </recommendedName>
</protein>
<comment type="caution">
    <text evidence="2">The sequence shown here is derived from an EMBL/GenBank/DDBJ whole genome shotgun (WGS) entry which is preliminary data.</text>
</comment>
<evidence type="ECO:0000313" key="3">
    <source>
        <dbReference type="Proteomes" id="UP000315295"/>
    </source>
</evidence>
<sequence length="99" mass="11524">MILYRNKDDLMCKIFATTLQGEAQDCFYTLPPQSIRNFYKLSLVFTKEYSSYRTIKKKSNHLFDVKKNPNESLRGYVRRFKAEKAKIVGCNDSIARAAS</sequence>
<dbReference type="PANTHER" id="PTHR33223:SF10">
    <property type="entry name" value="AMINOTRANSFERASE-LIKE PLANT MOBILE DOMAIN-CONTAINING PROTEIN"/>
    <property type="match status" value="1"/>
</dbReference>
<reference evidence="2 3" key="1">
    <citation type="journal article" date="2019" name="G3 (Bethesda)">
        <title>Sequencing of a Wild Apple (Malus baccata) Genome Unravels the Differences Between Cultivated and Wild Apple Species Regarding Disease Resistance and Cold Tolerance.</title>
        <authorList>
            <person name="Chen X."/>
        </authorList>
    </citation>
    <scope>NUCLEOTIDE SEQUENCE [LARGE SCALE GENOMIC DNA]</scope>
    <source>
        <strain evidence="3">cv. Shandingzi</strain>
        <tissue evidence="2">Leaves</tissue>
    </source>
</reference>
<name>A0A540LR54_MALBA</name>
<feature type="domain" description="Retrotransposon gag" evidence="1">
    <location>
        <begin position="13"/>
        <end position="82"/>
    </location>
</feature>
<dbReference type="PANTHER" id="PTHR33223">
    <property type="entry name" value="CCHC-TYPE DOMAIN-CONTAINING PROTEIN"/>
    <property type="match status" value="1"/>
</dbReference>
<accession>A0A540LR54</accession>
<dbReference type="EMBL" id="VIEB01000501">
    <property type="protein sequence ID" value="TQD88742.1"/>
    <property type="molecule type" value="Genomic_DNA"/>
</dbReference>
<evidence type="ECO:0000259" key="1">
    <source>
        <dbReference type="Pfam" id="PF03732"/>
    </source>
</evidence>
<dbReference type="Proteomes" id="UP000315295">
    <property type="component" value="Unassembled WGS sequence"/>
</dbReference>